<dbReference type="Pfam" id="PF00590">
    <property type="entry name" value="TP_methylase"/>
    <property type="match status" value="1"/>
</dbReference>
<keyword evidence="5" id="KW-0949">S-adenosyl-L-methionine</keyword>
<dbReference type="PANTHER" id="PTHR46111:SF2">
    <property type="entry name" value="SAM-DEPENDENT METHYLTRANSFERASE"/>
    <property type="match status" value="1"/>
</dbReference>
<keyword evidence="1" id="KW-0963">Cytoplasm</keyword>
<proteinExistence type="predicted"/>
<dbReference type="Gene3D" id="3.40.1010.10">
    <property type="entry name" value="Cobalt-precorrin-4 Transmethylase, Domain 1"/>
    <property type="match status" value="1"/>
</dbReference>
<keyword evidence="2" id="KW-0698">rRNA processing</keyword>
<keyword evidence="4 7" id="KW-0808">Transferase</keyword>
<dbReference type="InterPro" id="IPR035996">
    <property type="entry name" value="4pyrrol_Methylase_sf"/>
</dbReference>
<dbReference type="AlphaFoldDB" id="A0A1F6H0G7"/>
<evidence type="ECO:0000256" key="5">
    <source>
        <dbReference type="ARBA" id="ARBA00022691"/>
    </source>
</evidence>
<evidence type="ECO:0000313" key="8">
    <source>
        <dbReference type="Proteomes" id="UP000177583"/>
    </source>
</evidence>
<protein>
    <submittedName>
        <fullName evidence="7">16S rRNA (Cytidine(1402)-2'-O)-methyltransferase</fullName>
    </submittedName>
</protein>
<dbReference type="SUPFAM" id="SSF53790">
    <property type="entry name" value="Tetrapyrrole methylase"/>
    <property type="match status" value="1"/>
</dbReference>
<dbReference type="GO" id="GO:0032259">
    <property type="term" value="P:methylation"/>
    <property type="evidence" value="ECO:0007669"/>
    <property type="project" value="UniProtKB-KW"/>
</dbReference>
<dbReference type="InterPro" id="IPR014777">
    <property type="entry name" value="4pyrrole_Mease_sub1"/>
</dbReference>
<sequence>MPLYVIATPIGNPEDLTLRAQRLLQEASQWIVEEPKAARQLAKSLGVFKEMFPLNEHNEAEGAQALIQLLLEGQTLALVSDCGTPGFADPGAKLVDLCHQKGVQVIPVPGPSSLTAALSASGLPLKEFFYAGFLPRSREERRKAIRRWTPLKCPVVVYEAPYRLKALVEDLVAELHPDRTVRLFMALTQPEEKIFVGSLTELLAQIGQEPPKQEFVLVVDPAPPKLAKPHFKKR</sequence>
<keyword evidence="3 7" id="KW-0489">Methyltransferase</keyword>
<dbReference type="InterPro" id="IPR014776">
    <property type="entry name" value="4pyrrole_Mease_sub2"/>
</dbReference>
<dbReference type="EMBL" id="MFNF01000012">
    <property type="protein sequence ID" value="OGH03794.1"/>
    <property type="molecule type" value="Genomic_DNA"/>
</dbReference>
<evidence type="ECO:0000313" key="7">
    <source>
        <dbReference type="EMBL" id="OGH03794.1"/>
    </source>
</evidence>
<dbReference type="NCBIfam" id="TIGR00096">
    <property type="entry name" value="16S rRNA (cytidine(1402)-2'-O)-methyltransferase"/>
    <property type="match status" value="1"/>
</dbReference>
<comment type="caution">
    <text evidence="7">The sequence shown here is derived from an EMBL/GenBank/DDBJ whole genome shotgun (WGS) entry which is preliminary data.</text>
</comment>
<evidence type="ECO:0000259" key="6">
    <source>
        <dbReference type="Pfam" id="PF00590"/>
    </source>
</evidence>
<dbReference type="InterPro" id="IPR000878">
    <property type="entry name" value="4pyrrol_Mease"/>
</dbReference>
<gene>
    <name evidence="7" type="ORF">A2557_13670</name>
</gene>
<evidence type="ECO:0000256" key="3">
    <source>
        <dbReference type="ARBA" id="ARBA00022603"/>
    </source>
</evidence>
<dbReference type="GO" id="GO:0006364">
    <property type="term" value="P:rRNA processing"/>
    <property type="evidence" value="ECO:0007669"/>
    <property type="project" value="UniProtKB-KW"/>
</dbReference>
<evidence type="ECO:0000256" key="1">
    <source>
        <dbReference type="ARBA" id="ARBA00022490"/>
    </source>
</evidence>
<dbReference type="InterPro" id="IPR008189">
    <property type="entry name" value="rRNA_ssu_MeTfrase_I"/>
</dbReference>
<reference evidence="7 8" key="1">
    <citation type="journal article" date="2016" name="Nat. Commun.">
        <title>Thousands of microbial genomes shed light on interconnected biogeochemical processes in an aquifer system.</title>
        <authorList>
            <person name="Anantharaman K."/>
            <person name="Brown C.T."/>
            <person name="Hug L.A."/>
            <person name="Sharon I."/>
            <person name="Castelle C.J."/>
            <person name="Probst A.J."/>
            <person name="Thomas B.C."/>
            <person name="Singh A."/>
            <person name="Wilkins M.J."/>
            <person name="Karaoz U."/>
            <person name="Brodie E.L."/>
            <person name="Williams K.H."/>
            <person name="Hubbard S.S."/>
            <person name="Banfield J.F."/>
        </authorList>
    </citation>
    <scope>NUCLEOTIDE SEQUENCE [LARGE SCALE GENOMIC DNA]</scope>
</reference>
<name>A0A1F6H0G7_9PROT</name>
<dbReference type="Proteomes" id="UP000177583">
    <property type="component" value="Unassembled WGS sequence"/>
</dbReference>
<evidence type="ECO:0000256" key="2">
    <source>
        <dbReference type="ARBA" id="ARBA00022552"/>
    </source>
</evidence>
<dbReference type="GO" id="GO:0008168">
    <property type="term" value="F:methyltransferase activity"/>
    <property type="evidence" value="ECO:0007669"/>
    <property type="project" value="UniProtKB-KW"/>
</dbReference>
<organism evidence="7 8">
    <name type="scientific">Candidatus Lambdaproteobacteria bacterium RIFOXYD2_FULL_56_26</name>
    <dbReference type="NCBI Taxonomy" id="1817773"/>
    <lineage>
        <taxon>Bacteria</taxon>
        <taxon>Pseudomonadati</taxon>
        <taxon>Pseudomonadota</taxon>
        <taxon>Candidatus Lambdaproteobacteria</taxon>
    </lineage>
</organism>
<dbReference type="CDD" id="cd19918">
    <property type="entry name" value="RsmI_like"/>
    <property type="match status" value="1"/>
</dbReference>
<evidence type="ECO:0000256" key="4">
    <source>
        <dbReference type="ARBA" id="ARBA00022679"/>
    </source>
</evidence>
<feature type="domain" description="Tetrapyrrole methylase" evidence="6">
    <location>
        <begin position="3"/>
        <end position="202"/>
    </location>
</feature>
<dbReference type="PANTHER" id="PTHR46111">
    <property type="entry name" value="RIBOSOMAL RNA SMALL SUBUNIT METHYLTRANSFERASE I"/>
    <property type="match status" value="1"/>
</dbReference>
<accession>A0A1F6H0G7</accession>
<dbReference type="PIRSF" id="PIRSF005917">
    <property type="entry name" value="MTase_YraL"/>
    <property type="match status" value="1"/>
</dbReference>
<dbReference type="Gene3D" id="3.30.950.10">
    <property type="entry name" value="Methyltransferase, Cobalt-precorrin-4 Transmethylase, Domain 2"/>
    <property type="match status" value="1"/>
</dbReference>